<organism evidence="14 15">
    <name type="scientific">Brevibacterium salitolerans</name>
    <dbReference type="NCBI Taxonomy" id="1403566"/>
    <lineage>
        <taxon>Bacteria</taxon>
        <taxon>Bacillati</taxon>
        <taxon>Actinomycetota</taxon>
        <taxon>Actinomycetes</taxon>
        <taxon>Micrococcales</taxon>
        <taxon>Brevibacteriaceae</taxon>
        <taxon>Brevibacterium</taxon>
    </lineage>
</organism>
<feature type="compositionally biased region" description="Low complexity" evidence="9">
    <location>
        <begin position="610"/>
        <end position="621"/>
    </location>
</feature>
<dbReference type="InterPro" id="IPR051602">
    <property type="entry name" value="ACC_Biotin_Carboxylase"/>
</dbReference>
<evidence type="ECO:0000259" key="10">
    <source>
        <dbReference type="PROSITE" id="PS50975"/>
    </source>
</evidence>
<dbReference type="InterPro" id="IPR029045">
    <property type="entry name" value="ClpP/crotonase-like_dom_sf"/>
</dbReference>
<dbReference type="InterPro" id="IPR011054">
    <property type="entry name" value="Rudment_hybrid_motif"/>
</dbReference>
<dbReference type="Pfam" id="PF01039">
    <property type="entry name" value="Carboxyl_trans"/>
    <property type="match status" value="1"/>
</dbReference>
<gene>
    <name evidence="14" type="ORF">GCM10009823_19960</name>
</gene>
<dbReference type="PROSITE" id="PS00867">
    <property type="entry name" value="CPSASE_2"/>
    <property type="match status" value="1"/>
</dbReference>
<dbReference type="InterPro" id="IPR011763">
    <property type="entry name" value="COA_CT_C"/>
</dbReference>
<evidence type="ECO:0000256" key="8">
    <source>
        <dbReference type="PROSITE-ProRule" id="PRU00409"/>
    </source>
</evidence>
<dbReference type="Pfam" id="PF02786">
    <property type="entry name" value="CPSase_L_D2"/>
    <property type="match status" value="1"/>
</dbReference>
<dbReference type="InterPro" id="IPR005482">
    <property type="entry name" value="Biotin_COase_C"/>
</dbReference>
<dbReference type="SUPFAM" id="SSF52440">
    <property type="entry name" value="PreATP-grasp domain"/>
    <property type="match status" value="1"/>
</dbReference>
<dbReference type="Pfam" id="PF02785">
    <property type="entry name" value="Biotin_carb_C"/>
    <property type="match status" value="1"/>
</dbReference>
<dbReference type="EC" id="6.4.1.2" evidence="3"/>
<feature type="region of interest" description="Disordered" evidence="9">
    <location>
        <begin position="585"/>
        <end position="627"/>
    </location>
</feature>
<feature type="compositionally biased region" description="Low complexity" evidence="9">
    <location>
        <begin position="461"/>
        <end position="475"/>
    </location>
</feature>
<evidence type="ECO:0000259" key="13">
    <source>
        <dbReference type="PROSITE" id="PS50989"/>
    </source>
</evidence>
<comment type="cofactor">
    <cofactor evidence="1">
        <name>biotin</name>
        <dbReference type="ChEBI" id="CHEBI:57586"/>
    </cofactor>
</comment>
<accession>A0ABN2WW99</accession>
<comment type="caution">
    <text evidence="14">The sequence shown here is derived from an EMBL/GenBank/DDBJ whole genome shotgun (WGS) entry which is preliminary data.</text>
</comment>
<feature type="domain" description="CoA carboxyltransferase N-terminal" evidence="12">
    <location>
        <begin position="630"/>
        <end position="889"/>
    </location>
</feature>
<dbReference type="GO" id="GO:0016740">
    <property type="term" value="F:transferase activity"/>
    <property type="evidence" value="ECO:0007669"/>
    <property type="project" value="UniProtKB-KW"/>
</dbReference>
<sequence>MSTVLIANRGEVAVRIIDAVHALGWTAVAVGTEDDQLHCRHADEVVLLEGTGPAAYLDVPAIIDAARRTGARCIHPGYGFLSESAALARACAQAGLVFAGPSPETLEVFGDKAAARELAQRSGVPVVPATGLSPTVEEAEEFCRLHGPVMVKAASGGGGRGLRRVTEPAELAGAMEACAREAAQFFGSAAVFVEKLVEAPRHIEVQVVGDGREVQHLWERDCSVQRRNQKIVEISPSPSLPPELRQRILDAALRLARAVSLTSLATVEFLVSGEDFCFMEVNPRLQVEHTVTEEITGADLVAAQLRIAAGEDLAAVGLDRPPRAQGYAIQARVNAETIDASGEVLPAAGRIDDLRLPAGRYVRVDTALAGRCAVSPRFDSLAAKVIGHSPTFAGAAAVTAEALCDLSLRPLTTNRALLHAVLTDQEFLAGRTHTGYLDSALPRLLAHTLPADAEDPGEGAAGAETGADAPGEAGVPSGGAGGPGGAAAVEVPAGAERITAGLSGVVAALSLEEGEAAPAGAPAAVVEAMKMEHPVSAPPGLVIDRVLVSVGDMVEAGQLLAYGRAREDAGAAGAPASANGAEVTGAQAAGAAGPEAGEGAAGGLSGTGAPGEPAAGADAGAGASGDDDWADELEELRRRHTFAAQLGGPEKIARQHAEGRLTALERIAMLADEGSYDEIGPLAGFSEYDAEGNLVGVKPSNHLTGTARLDGRRAILGIDDFTIRGGSGDAAVHEKQIFAEELAGEMRVPVVRVLDGASGGGSVKKVLEAGAMYLPVNPGWDAVVDNLSRVPVVSVCAGPTVGLGAARFVMSHFGVMVSGLGQLFTAGPPVVKAATGEDLSKEGLGGEAVHRGNGTVERFVPDEETACRVVRDFLSYLPSSVDELPPVVDCADPLERAEQSLVSAVPRNPRRIYEIGPILEAVFDRGSVFRFAEYGDGTFTALARLGGRPVGVITADPSRGATLSREGAQAVERLVDLCETFHLPLVSLTDQAGMTIGSKAERDATIRAGARAITAVYQARIPQAEIILRRVYGVGGAGIVNRHRAVRSWAWPSGDWGSLPPQGGIEAAFRAELAASEDPAARLAEITAELEKVSSRFRTAETFSVQDIIDPRTTRRRLCEWAEDAYRVLPRLAGPPSFGVRP</sequence>
<evidence type="ECO:0000313" key="15">
    <source>
        <dbReference type="Proteomes" id="UP001500984"/>
    </source>
</evidence>
<dbReference type="InterPro" id="IPR034733">
    <property type="entry name" value="AcCoA_carboxyl_beta"/>
</dbReference>
<dbReference type="InterPro" id="IPR016185">
    <property type="entry name" value="PreATP-grasp_dom_sf"/>
</dbReference>
<comment type="pathway">
    <text evidence="2">Lipid metabolism; malonyl-CoA biosynthesis; malonyl-CoA from acetyl-CoA: step 1/1.</text>
</comment>
<dbReference type="InterPro" id="IPR005479">
    <property type="entry name" value="CPAse_ATP-bd"/>
</dbReference>
<dbReference type="PROSITE" id="PS50980">
    <property type="entry name" value="COA_CT_NTER"/>
    <property type="match status" value="1"/>
</dbReference>
<name>A0ABN2WW99_9MICO</name>
<feature type="domain" description="ATP-grasp" evidence="10">
    <location>
        <begin position="116"/>
        <end position="309"/>
    </location>
</feature>
<dbReference type="InterPro" id="IPR000089">
    <property type="entry name" value="Biotin_lipoyl"/>
</dbReference>
<dbReference type="SMART" id="SM00878">
    <property type="entry name" value="Biotin_carb_C"/>
    <property type="match status" value="1"/>
</dbReference>
<dbReference type="EMBL" id="BAAAPZ010000008">
    <property type="protein sequence ID" value="GAA2098606.1"/>
    <property type="molecule type" value="Genomic_DNA"/>
</dbReference>
<evidence type="ECO:0000256" key="6">
    <source>
        <dbReference type="ARBA" id="ARBA00022840"/>
    </source>
</evidence>
<dbReference type="SUPFAM" id="SSF51246">
    <property type="entry name" value="Rudiment single hybrid motif"/>
    <property type="match status" value="1"/>
</dbReference>
<evidence type="ECO:0000256" key="7">
    <source>
        <dbReference type="ARBA" id="ARBA00023268"/>
    </source>
</evidence>
<evidence type="ECO:0000256" key="9">
    <source>
        <dbReference type="SAM" id="MobiDB-lite"/>
    </source>
</evidence>
<dbReference type="RefSeq" id="WP_344337051.1">
    <property type="nucleotide sequence ID" value="NZ_BAAAPZ010000008.1"/>
</dbReference>
<dbReference type="Pfam" id="PF00364">
    <property type="entry name" value="Biotin_lipoyl"/>
    <property type="match status" value="1"/>
</dbReference>
<dbReference type="SUPFAM" id="SSF56059">
    <property type="entry name" value="Glutathione synthetase ATP-binding domain-like"/>
    <property type="match status" value="1"/>
</dbReference>
<keyword evidence="7" id="KW-0511">Multifunctional enzyme</keyword>
<evidence type="ECO:0000256" key="4">
    <source>
        <dbReference type="ARBA" id="ARBA00022598"/>
    </source>
</evidence>
<evidence type="ECO:0000259" key="11">
    <source>
        <dbReference type="PROSITE" id="PS50979"/>
    </source>
</evidence>
<keyword evidence="15" id="KW-1185">Reference proteome</keyword>
<protein>
    <recommendedName>
        <fullName evidence="3">acetyl-CoA carboxylase</fullName>
        <ecNumber evidence="3">6.4.1.2</ecNumber>
    </recommendedName>
</protein>
<dbReference type="SUPFAM" id="SSF52096">
    <property type="entry name" value="ClpP/crotonase"/>
    <property type="match status" value="2"/>
</dbReference>
<feature type="domain" description="CoA carboxyltransferase C-terminal" evidence="13">
    <location>
        <begin position="893"/>
        <end position="1138"/>
    </location>
</feature>
<evidence type="ECO:0000313" key="14">
    <source>
        <dbReference type="EMBL" id="GAA2098606.1"/>
    </source>
</evidence>
<dbReference type="Proteomes" id="UP001500984">
    <property type="component" value="Unassembled WGS sequence"/>
</dbReference>
<dbReference type="InterPro" id="IPR011761">
    <property type="entry name" value="ATP-grasp"/>
</dbReference>
<proteinExistence type="predicted"/>
<dbReference type="SUPFAM" id="SSF51230">
    <property type="entry name" value="Single hybrid motif"/>
    <property type="match status" value="1"/>
</dbReference>
<evidence type="ECO:0000256" key="1">
    <source>
        <dbReference type="ARBA" id="ARBA00001953"/>
    </source>
</evidence>
<dbReference type="PANTHER" id="PTHR48095">
    <property type="entry name" value="PYRUVATE CARBOXYLASE SUBUNIT A"/>
    <property type="match status" value="1"/>
</dbReference>
<keyword evidence="14" id="KW-0808">Transferase</keyword>
<dbReference type="PROSITE" id="PS50975">
    <property type="entry name" value="ATP_GRASP"/>
    <property type="match status" value="1"/>
</dbReference>
<keyword evidence="6 8" id="KW-0067">ATP-binding</keyword>
<dbReference type="InterPro" id="IPR005481">
    <property type="entry name" value="BC-like_N"/>
</dbReference>
<evidence type="ECO:0000259" key="12">
    <source>
        <dbReference type="PROSITE" id="PS50980"/>
    </source>
</evidence>
<evidence type="ECO:0000256" key="5">
    <source>
        <dbReference type="ARBA" id="ARBA00022741"/>
    </source>
</evidence>
<feature type="compositionally biased region" description="Gly residues" evidence="9">
    <location>
        <begin position="599"/>
        <end position="609"/>
    </location>
</feature>
<dbReference type="PANTHER" id="PTHR48095:SF5">
    <property type="entry name" value="BLL7292 PROTEIN"/>
    <property type="match status" value="1"/>
</dbReference>
<dbReference type="PROSITE" id="PS50979">
    <property type="entry name" value="BC"/>
    <property type="match status" value="1"/>
</dbReference>
<evidence type="ECO:0000256" key="2">
    <source>
        <dbReference type="ARBA" id="ARBA00004956"/>
    </source>
</evidence>
<feature type="compositionally biased region" description="Low complexity" evidence="9">
    <location>
        <begin position="585"/>
        <end position="598"/>
    </location>
</feature>
<feature type="region of interest" description="Disordered" evidence="9">
    <location>
        <begin position="451"/>
        <end position="486"/>
    </location>
</feature>
<dbReference type="InterPro" id="IPR011762">
    <property type="entry name" value="COA_CT_N"/>
</dbReference>
<dbReference type="CDD" id="cd06850">
    <property type="entry name" value="biotinyl_domain"/>
    <property type="match status" value="1"/>
</dbReference>
<feature type="domain" description="Biotin carboxylation" evidence="11">
    <location>
        <begin position="1"/>
        <end position="442"/>
    </location>
</feature>
<feature type="compositionally biased region" description="Gly residues" evidence="9">
    <location>
        <begin position="476"/>
        <end position="485"/>
    </location>
</feature>
<keyword evidence="5 8" id="KW-0547">Nucleotide-binding</keyword>
<dbReference type="Gene3D" id="2.40.50.100">
    <property type="match status" value="1"/>
</dbReference>
<dbReference type="InterPro" id="IPR011053">
    <property type="entry name" value="Single_hybrid_motif"/>
</dbReference>
<reference evidence="14 15" key="1">
    <citation type="journal article" date="2019" name="Int. J. Syst. Evol. Microbiol.">
        <title>The Global Catalogue of Microorganisms (GCM) 10K type strain sequencing project: providing services to taxonomists for standard genome sequencing and annotation.</title>
        <authorList>
            <consortium name="The Broad Institute Genomics Platform"/>
            <consortium name="The Broad Institute Genome Sequencing Center for Infectious Disease"/>
            <person name="Wu L."/>
            <person name="Ma J."/>
        </authorList>
    </citation>
    <scope>NUCLEOTIDE SEQUENCE [LARGE SCALE GENOMIC DNA]</scope>
    <source>
        <strain evidence="14 15">JCM 15900</strain>
    </source>
</reference>
<dbReference type="Gene3D" id="3.30.470.20">
    <property type="entry name" value="ATP-grasp fold, B domain"/>
    <property type="match status" value="1"/>
</dbReference>
<dbReference type="Gene3D" id="3.90.226.10">
    <property type="entry name" value="2-enoyl-CoA Hydratase, Chain A, domain 1"/>
    <property type="match status" value="2"/>
</dbReference>
<dbReference type="InterPro" id="IPR011764">
    <property type="entry name" value="Biotin_carboxylation_dom"/>
</dbReference>
<evidence type="ECO:0000256" key="3">
    <source>
        <dbReference type="ARBA" id="ARBA00013058"/>
    </source>
</evidence>
<dbReference type="PROSITE" id="PS50989">
    <property type="entry name" value="COA_CT_CTER"/>
    <property type="match status" value="1"/>
</dbReference>
<keyword evidence="4" id="KW-0436">Ligase</keyword>
<dbReference type="Pfam" id="PF00289">
    <property type="entry name" value="Biotin_carb_N"/>
    <property type="match status" value="1"/>
</dbReference>